<dbReference type="Proteomes" id="UP001283691">
    <property type="component" value="Unassembled WGS sequence"/>
</dbReference>
<gene>
    <name evidence="1" type="ORF">Q6A80_00190</name>
</gene>
<sequence length="60" mass="6681">MDTDQDIIVESSISAVSLTLGAGVDFKVTENISILGGLDYNYKSWQDVEDSWGGYFINFR</sequence>
<dbReference type="EMBL" id="JAUQUR010000001">
    <property type="protein sequence ID" value="MDX4068136.1"/>
    <property type="molecule type" value="Genomic_DNA"/>
</dbReference>
<protein>
    <recommendedName>
        <fullName evidence="3">Autotransporter outer membrane beta-barrel domain-containing protein</fullName>
    </recommendedName>
</protein>
<accession>A0AAW9D7L8</accession>
<comment type="caution">
    <text evidence="1">The sequence shown here is derived from an EMBL/GenBank/DDBJ whole genome shotgun (WGS) entry which is preliminary data.</text>
</comment>
<organism evidence="1 2">
    <name type="scientific">Aliarcobacter skirrowii</name>
    <dbReference type="NCBI Taxonomy" id="28200"/>
    <lineage>
        <taxon>Bacteria</taxon>
        <taxon>Pseudomonadati</taxon>
        <taxon>Campylobacterota</taxon>
        <taxon>Epsilonproteobacteria</taxon>
        <taxon>Campylobacterales</taxon>
        <taxon>Arcobacteraceae</taxon>
        <taxon>Aliarcobacter</taxon>
    </lineage>
</organism>
<dbReference type="AlphaFoldDB" id="A0AAW9D7L8"/>
<proteinExistence type="predicted"/>
<name>A0AAW9D7L8_9BACT</name>
<evidence type="ECO:0000313" key="2">
    <source>
        <dbReference type="Proteomes" id="UP001283691"/>
    </source>
</evidence>
<evidence type="ECO:0000313" key="1">
    <source>
        <dbReference type="EMBL" id="MDX4068136.1"/>
    </source>
</evidence>
<reference evidence="1" key="2">
    <citation type="submission" date="2023-07" db="EMBL/GenBank/DDBJ databases">
        <authorList>
            <person name="Zhang M."/>
            <person name="Zhou G."/>
        </authorList>
    </citation>
    <scope>NUCLEOTIDE SEQUENCE</scope>
    <source>
        <strain evidence="1">BJSY19SF1-2</strain>
    </source>
</reference>
<evidence type="ECO:0008006" key="3">
    <source>
        <dbReference type="Google" id="ProtNLM"/>
    </source>
</evidence>
<reference evidence="1" key="1">
    <citation type="journal article" date="2023" name="Front. Microbiol.">
        <title>Genomic diversity and taxonomic marker for Arcobacter species.</title>
        <authorList>
            <person name="Zhou G."/>
            <person name="Gu Y."/>
            <person name="Wang H."/>
            <person name="Chen X."/>
            <person name="Zhang X."/>
            <person name="Shao Z."/>
            <person name="Yan X."/>
            <person name="Zhang J."/>
            <person name="Zhang M."/>
        </authorList>
    </citation>
    <scope>NUCLEOTIDE SEQUENCE</scope>
    <source>
        <strain evidence="1">BJSY19SF1-2</strain>
    </source>
</reference>